<evidence type="ECO:0000256" key="1">
    <source>
        <dbReference type="ARBA" id="ARBA00004120"/>
    </source>
</evidence>
<proteinExistence type="predicted"/>
<evidence type="ECO:0000256" key="2">
    <source>
        <dbReference type="ARBA" id="ARBA00022490"/>
    </source>
</evidence>
<evidence type="ECO:0000256" key="6">
    <source>
        <dbReference type="SAM" id="MobiDB-lite"/>
    </source>
</evidence>
<gene>
    <name evidence="7" type="primary">106085661</name>
</gene>
<evidence type="ECO:0000256" key="5">
    <source>
        <dbReference type="ARBA" id="ARBA00023273"/>
    </source>
</evidence>
<feature type="compositionally biased region" description="Basic residues" evidence="6">
    <location>
        <begin position="123"/>
        <end position="135"/>
    </location>
</feature>
<dbReference type="PANTHER" id="PTHR12968:SF4">
    <property type="entry name" value="TECTONIC-LIKE COMPLEX MEMBER MKS1"/>
    <property type="match status" value="1"/>
</dbReference>
<dbReference type="AlphaFoldDB" id="A0A1I8PR65"/>
<evidence type="ECO:0000256" key="4">
    <source>
        <dbReference type="ARBA" id="ARBA00023212"/>
    </source>
</evidence>
<accession>A0A1I8PR65</accession>
<name>A0A1I8PR65_STOCA</name>
<keyword evidence="5" id="KW-0966">Cell projection</keyword>
<sequence>MFSKTHPKHSGIYHIKEGRIDQLQVKVHLRCINTLLKLPKFDVHKNLSVGDLGKNSGGNISANSIDDENEADCRIISLKWQQKIFSKTETELYKDAKNCTTEQQKKYHQLLKDEERAMAMREKKLHRKKRQKKLGKASTPRDLDETVESRNMIFTYVQEDDYQPQDDDKALKEQQLGQPFEVMYVYAALNPDTQLLVMKWFYEQHILYIYPDFNNFQLEPIYIELDTDYRHLYAYGVEDVSKKLLISKKEDEFLYLPEFPSTHWRYEDELSKMFAMPPKRTQRCAVLLTIEDLTDLEYDNVHVRYKIKLPPNTILEEGLLEASTHSVSQKNSRTSSTHVGYAWQITVLCEEQYDPSQCLKVYFEIISIDAWLRERSEGYCHYHVRLLKPMEHSLKLQCIRPVDSFLESLNRHFIGGRRKFNYIRFVDDDKENQNIEDKVHCRYGLRMRNSGQMQLRCQVLTQRNCELLNPCASRTSGMTLDDIMMAYKEARRRLEAITFK</sequence>
<dbReference type="GO" id="GO:0060271">
    <property type="term" value="P:cilium assembly"/>
    <property type="evidence" value="ECO:0007669"/>
    <property type="project" value="TreeGrafter"/>
</dbReference>
<dbReference type="EnsemblMetazoa" id="SCAU010375-RA">
    <property type="protein sequence ID" value="SCAU010375-PA"/>
    <property type="gene ID" value="SCAU010375"/>
</dbReference>
<keyword evidence="2" id="KW-0963">Cytoplasm</keyword>
<protein>
    <recommendedName>
        <fullName evidence="9">Meckel syndrome type 1 protein</fullName>
    </recommendedName>
</protein>
<dbReference type="InterPro" id="IPR010796">
    <property type="entry name" value="C2_B9-type_dom"/>
</dbReference>
<keyword evidence="4" id="KW-0206">Cytoskeleton</keyword>
<dbReference type="Pfam" id="PF07162">
    <property type="entry name" value="B9-C2"/>
    <property type="match status" value="1"/>
</dbReference>
<evidence type="ECO:0000313" key="7">
    <source>
        <dbReference type="EnsemblMetazoa" id="SCAU010375-PA"/>
    </source>
</evidence>
<organism evidence="7 8">
    <name type="scientific">Stomoxys calcitrans</name>
    <name type="common">Stable fly</name>
    <name type="synonym">Conops calcitrans</name>
    <dbReference type="NCBI Taxonomy" id="35570"/>
    <lineage>
        <taxon>Eukaryota</taxon>
        <taxon>Metazoa</taxon>
        <taxon>Ecdysozoa</taxon>
        <taxon>Arthropoda</taxon>
        <taxon>Hexapoda</taxon>
        <taxon>Insecta</taxon>
        <taxon>Pterygota</taxon>
        <taxon>Neoptera</taxon>
        <taxon>Endopterygota</taxon>
        <taxon>Diptera</taxon>
        <taxon>Brachycera</taxon>
        <taxon>Muscomorpha</taxon>
        <taxon>Muscoidea</taxon>
        <taxon>Muscidae</taxon>
        <taxon>Stomoxys</taxon>
    </lineage>
</organism>
<keyword evidence="3" id="KW-0970">Cilium biogenesis/degradation</keyword>
<evidence type="ECO:0008006" key="9">
    <source>
        <dbReference type="Google" id="ProtNLM"/>
    </source>
</evidence>
<dbReference type="OrthoDB" id="10263520at2759"/>
<reference evidence="7" key="1">
    <citation type="submission" date="2020-05" db="UniProtKB">
        <authorList>
            <consortium name="EnsemblMetazoa"/>
        </authorList>
    </citation>
    <scope>IDENTIFICATION</scope>
    <source>
        <strain evidence="7">USDA</strain>
    </source>
</reference>
<dbReference type="PANTHER" id="PTHR12968">
    <property type="entry name" value="B9 DOMAIN-CONTAINING"/>
    <property type="match status" value="1"/>
</dbReference>
<dbReference type="Proteomes" id="UP000095300">
    <property type="component" value="Unassembled WGS sequence"/>
</dbReference>
<dbReference type="VEuPathDB" id="VectorBase:SCAU010375"/>
<dbReference type="KEGG" id="scac:106085661"/>
<evidence type="ECO:0000313" key="8">
    <source>
        <dbReference type="Proteomes" id="UP000095300"/>
    </source>
</evidence>
<keyword evidence="8" id="KW-1185">Reference proteome</keyword>
<dbReference type="PROSITE" id="PS51381">
    <property type="entry name" value="C2_B9"/>
    <property type="match status" value="1"/>
</dbReference>
<dbReference type="STRING" id="35570.A0A1I8PR65"/>
<feature type="region of interest" description="Disordered" evidence="6">
    <location>
        <begin position="122"/>
        <end position="143"/>
    </location>
</feature>
<dbReference type="GO" id="GO:0036038">
    <property type="term" value="C:MKS complex"/>
    <property type="evidence" value="ECO:0007669"/>
    <property type="project" value="TreeGrafter"/>
</dbReference>
<comment type="subcellular location">
    <subcellularLocation>
        <location evidence="1">Cytoplasm</location>
        <location evidence="1">Cytoskeleton</location>
        <location evidence="1">Cilium basal body</location>
    </subcellularLocation>
</comment>
<evidence type="ECO:0000256" key="3">
    <source>
        <dbReference type="ARBA" id="ARBA00022794"/>
    </source>
</evidence>